<reference evidence="3 4" key="1">
    <citation type="submission" date="2020-02" db="EMBL/GenBank/DDBJ databases">
        <authorList>
            <person name="Gao J."/>
            <person name="Sun J."/>
        </authorList>
    </citation>
    <scope>NUCLEOTIDE SEQUENCE [LARGE SCALE GENOMIC DNA]</scope>
    <source>
        <strain evidence="3 4">7124</strain>
    </source>
</reference>
<keyword evidence="4" id="KW-1185">Reference proteome</keyword>
<keyword evidence="1" id="KW-0732">Signal</keyword>
<dbReference type="RefSeq" id="WP_165093447.1">
    <property type="nucleotide sequence ID" value="NZ_JAAKGU010000001.1"/>
</dbReference>
<dbReference type="PROSITE" id="PS51257">
    <property type="entry name" value="PROKAR_LIPOPROTEIN"/>
    <property type="match status" value="1"/>
</dbReference>
<name>A0A6M1PEL3_9BACL</name>
<protein>
    <recommendedName>
        <fullName evidence="2">YtkA-like domain-containing protein</fullName>
    </recommendedName>
</protein>
<accession>A0A6M1PEL3</accession>
<gene>
    <name evidence="3" type="ORF">G5B47_01120</name>
</gene>
<feature type="domain" description="YtkA-like" evidence="2">
    <location>
        <begin position="44"/>
        <end position="125"/>
    </location>
</feature>
<organism evidence="3 4">
    <name type="scientific">Paenibacillus apii</name>
    <dbReference type="NCBI Taxonomy" id="1850370"/>
    <lineage>
        <taxon>Bacteria</taxon>
        <taxon>Bacillati</taxon>
        <taxon>Bacillota</taxon>
        <taxon>Bacilli</taxon>
        <taxon>Bacillales</taxon>
        <taxon>Paenibacillaceae</taxon>
        <taxon>Paenibacillus</taxon>
    </lineage>
</organism>
<evidence type="ECO:0000313" key="4">
    <source>
        <dbReference type="Proteomes" id="UP000480151"/>
    </source>
</evidence>
<comment type="caution">
    <text evidence="3">The sequence shown here is derived from an EMBL/GenBank/DDBJ whole genome shotgun (WGS) entry which is preliminary data.</text>
</comment>
<dbReference type="Proteomes" id="UP000480151">
    <property type="component" value="Unassembled WGS sequence"/>
</dbReference>
<sequence length="143" mass="15419">MPGFFLKKIRAAMMIATMVASVLAGCASKGNNQAVMDMSRMSMDPIKVELTWSPAGASANQEIIFKVEVTQGGDVVDDADEVLFEIVNDNDSSKKLELKGELDEEGKYTAAGTLEEAGVYHVTSHVTARTQHSMPTKPLTVKP</sequence>
<dbReference type="Pfam" id="PF13115">
    <property type="entry name" value="YtkA"/>
    <property type="match status" value="1"/>
</dbReference>
<evidence type="ECO:0000259" key="2">
    <source>
        <dbReference type="Pfam" id="PF13115"/>
    </source>
</evidence>
<dbReference type="InterPro" id="IPR032693">
    <property type="entry name" value="YtkA-like_dom"/>
</dbReference>
<dbReference type="AlphaFoldDB" id="A0A6M1PEL3"/>
<proteinExistence type="predicted"/>
<evidence type="ECO:0000256" key="1">
    <source>
        <dbReference type="SAM" id="SignalP"/>
    </source>
</evidence>
<feature type="chain" id="PRO_5039699268" description="YtkA-like domain-containing protein" evidence="1">
    <location>
        <begin position="25"/>
        <end position="143"/>
    </location>
</feature>
<evidence type="ECO:0000313" key="3">
    <source>
        <dbReference type="EMBL" id="NGM81004.1"/>
    </source>
</evidence>
<feature type="signal peptide" evidence="1">
    <location>
        <begin position="1"/>
        <end position="24"/>
    </location>
</feature>
<dbReference type="EMBL" id="JAAKGU010000001">
    <property type="protein sequence ID" value="NGM81004.1"/>
    <property type="molecule type" value="Genomic_DNA"/>
</dbReference>